<dbReference type="Proteomes" id="UP000232721">
    <property type="component" value="Chromosome"/>
</dbReference>
<evidence type="ECO:0000313" key="2">
    <source>
        <dbReference type="Proteomes" id="UP000232721"/>
    </source>
</evidence>
<evidence type="ECO:0000313" key="1">
    <source>
        <dbReference type="EMBL" id="AUC23231.1"/>
    </source>
</evidence>
<keyword evidence="2" id="KW-1185">Reference proteome</keyword>
<dbReference type="EMBL" id="CP019336">
    <property type="protein sequence ID" value="AUC23231.1"/>
    <property type="molecule type" value="Genomic_DNA"/>
</dbReference>
<reference evidence="1 2" key="1">
    <citation type="submission" date="2017-02" db="EMBL/GenBank/DDBJ databases">
        <title>Trade-off between light-utilization and light-protection in marine flavobacteria.</title>
        <authorList>
            <person name="Kumagai Y."/>
            <person name="Yoshizawa S."/>
            <person name="Kogure K."/>
            <person name="Iwasaki W."/>
        </authorList>
    </citation>
    <scope>NUCLEOTIDE SEQUENCE [LARGE SCALE GENOMIC DNA]</scope>
    <source>
        <strain evidence="1 2">KCTC 23670</strain>
    </source>
</reference>
<sequence>MTQALFGMLTLSFTHNLVIPTKEESHKEDQKLVQAGCDSSILLNDKTVLFGMLPLSFKHNLVIPTKEESHKED</sequence>
<name>A0ABN5F8M1_9FLAO</name>
<accession>A0ABN5F8M1</accession>
<protein>
    <submittedName>
        <fullName evidence="1">Uncharacterized protein</fullName>
    </submittedName>
</protein>
<organism evidence="1 2">
    <name type="scientific">Polaribacter sejongensis</name>
    <dbReference type="NCBI Taxonomy" id="985043"/>
    <lineage>
        <taxon>Bacteria</taxon>
        <taxon>Pseudomonadati</taxon>
        <taxon>Bacteroidota</taxon>
        <taxon>Flavobacteriia</taxon>
        <taxon>Flavobacteriales</taxon>
        <taxon>Flavobacteriaceae</taxon>
    </lineage>
</organism>
<gene>
    <name evidence="1" type="ORF">BTO15_14515</name>
</gene>
<proteinExistence type="predicted"/>